<reference evidence="1" key="1">
    <citation type="submission" date="2023-10" db="EMBL/GenBank/DDBJ databases">
        <title>Genome Sequence of the Bacteria from From Gut Wall in Crohn's Disease.</title>
        <authorList>
            <person name="Rodriguez-Palacios A."/>
        </authorList>
    </citation>
    <scope>NUCLEOTIDE SEQUENCE</scope>
    <source>
        <strain evidence="1">CavFT-hAR58</strain>
    </source>
</reference>
<protein>
    <submittedName>
        <fullName evidence="1">Uncharacterized protein</fullName>
    </submittedName>
</protein>
<gene>
    <name evidence="1" type="ORF">RVH17_03325</name>
</gene>
<dbReference type="EMBL" id="JAWDES010000004">
    <property type="protein sequence ID" value="MDU0259149.1"/>
    <property type="molecule type" value="Genomic_DNA"/>
</dbReference>
<comment type="caution">
    <text evidence="1">The sequence shown here is derived from an EMBL/GenBank/DDBJ whole genome shotgun (WGS) entry which is preliminary data.</text>
</comment>
<accession>A0AAE4LK72</accession>
<name>A0AAE4LK72_9BACT</name>
<dbReference type="RefSeq" id="WP_315975980.1">
    <property type="nucleotide sequence ID" value="NZ_JAWDES010000004.1"/>
</dbReference>
<evidence type="ECO:0000313" key="1">
    <source>
        <dbReference type="EMBL" id="MDU0259149.1"/>
    </source>
</evidence>
<evidence type="ECO:0000313" key="2">
    <source>
        <dbReference type="Proteomes" id="UP001181347"/>
    </source>
</evidence>
<dbReference type="AlphaFoldDB" id="A0AAE4LK72"/>
<proteinExistence type="predicted"/>
<dbReference type="Proteomes" id="UP001181347">
    <property type="component" value="Unassembled WGS sequence"/>
</dbReference>
<dbReference type="PROSITE" id="PS51257">
    <property type="entry name" value="PROKAR_LIPOPROTEIN"/>
    <property type="match status" value="1"/>
</dbReference>
<organism evidence="1 2">
    <name type="scientific">Alistipes finegoldii</name>
    <dbReference type="NCBI Taxonomy" id="214856"/>
    <lineage>
        <taxon>Bacteria</taxon>
        <taxon>Pseudomonadati</taxon>
        <taxon>Bacteroidota</taxon>
        <taxon>Bacteroidia</taxon>
        <taxon>Bacteroidales</taxon>
        <taxon>Rikenellaceae</taxon>
        <taxon>Alistipes</taxon>
    </lineage>
</organism>
<sequence length="84" mass="9375">MKNYLLPIFALLIVGCGNHCPQQTYDEMLNDIVQNFNTGTIGGDSVLNAFVRKTQADSVARQYSNPAMKEEMMLNLISDYTTVP</sequence>